<evidence type="ECO:0000256" key="2">
    <source>
        <dbReference type="SAM" id="Phobius"/>
    </source>
</evidence>
<dbReference type="RefSeq" id="XP_056790017.1">
    <property type="nucleotide sequence ID" value="XM_056934823.1"/>
</dbReference>
<feature type="transmembrane region" description="Helical" evidence="2">
    <location>
        <begin position="468"/>
        <end position="486"/>
    </location>
</feature>
<feature type="transmembrane region" description="Helical" evidence="2">
    <location>
        <begin position="292"/>
        <end position="311"/>
    </location>
</feature>
<feature type="transmembrane region" description="Helical" evidence="2">
    <location>
        <begin position="506"/>
        <end position="531"/>
    </location>
</feature>
<proteinExistence type="predicted"/>
<protein>
    <recommendedName>
        <fullName evidence="3">DUF7598 domain-containing protein</fullName>
    </recommendedName>
</protein>
<dbReference type="Pfam" id="PF24535">
    <property type="entry name" value="DUF7598"/>
    <property type="match status" value="1"/>
</dbReference>
<dbReference type="GeneID" id="81625072"/>
<dbReference type="Proteomes" id="UP001148312">
    <property type="component" value="Unassembled WGS sequence"/>
</dbReference>
<reference evidence="4" key="2">
    <citation type="journal article" date="2023" name="IMA Fungus">
        <title>Comparative genomic study of the Penicillium genus elucidates a diverse pangenome and 15 lateral gene transfer events.</title>
        <authorList>
            <person name="Petersen C."/>
            <person name="Sorensen T."/>
            <person name="Nielsen M.R."/>
            <person name="Sondergaard T.E."/>
            <person name="Sorensen J.L."/>
            <person name="Fitzpatrick D.A."/>
            <person name="Frisvad J.C."/>
            <person name="Nielsen K.L."/>
        </authorList>
    </citation>
    <scope>NUCLEOTIDE SEQUENCE</scope>
    <source>
        <strain evidence="4">IBT 30728</strain>
    </source>
</reference>
<dbReference type="PANTHER" id="PTHR39470:SF1">
    <property type="entry name" value="CHORISMATE SYNTHASE PROTEIN"/>
    <property type="match status" value="1"/>
</dbReference>
<accession>A0A9X0BUI3</accession>
<dbReference type="AlphaFoldDB" id="A0A9X0BUI3"/>
<feature type="transmembrane region" description="Helical" evidence="2">
    <location>
        <begin position="21"/>
        <end position="41"/>
    </location>
</feature>
<reference evidence="4" key="1">
    <citation type="submission" date="2022-12" db="EMBL/GenBank/DDBJ databases">
        <authorList>
            <person name="Petersen C."/>
        </authorList>
    </citation>
    <scope>NUCLEOTIDE SEQUENCE</scope>
    <source>
        <strain evidence="4">IBT 30728</strain>
    </source>
</reference>
<feature type="transmembrane region" description="Helical" evidence="2">
    <location>
        <begin position="331"/>
        <end position="349"/>
    </location>
</feature>
<gene>
    <name evidence="4" type="ORF">N7539_005221</name>
</gene>
<sequence>MSKLQNSLAGPGYVILNAIRALNIITFLDIIASCVVMLIKIDNYNGFFFFQAVTHAIMALISIALIVSELPVLRRYVNRHWPMFGEDAGFFALAVIMMILGVAVLGCLNTKAMSQEIIISAGILAMVVSLVNVLATIIFTDRAQSVSARHVRQYGAVASQKVVVSRASSRSLSSGLNSKREEDSLPSYSPESVSKRFSKPITGRFPVKISGPMNPTNNGKSLQAPSVNDAASSRYSRDSAGVTLPDLAHHPAYQSSISHTSSRSGLDGIETGLYASFIMAGFGISWETIKSLLIFFGPILIPRLITAYRGLRVSIASRPAAQPTPAGASRALNVLFASVAFFLVLSLPFNPHAPEANVFTLTRSRINTPSDVLFHRLSRLRVDNLLTDTDVRLREKLTSLGARKVYLAYGPDALISCQYCSYENLDTYFLYYLPFHILLPHLVHLAILGLATSAPFAGRESARWRTKFTFAGLALAALDVWIVYSYDAVNSASPAVRAGQTPPVGLYNTITLLRPLALTIFDTLCALIIYLSSTNRFFFKPPSQKDQVDQAVSAALTLLTGANNKLHAASVARNAVVRDKTLKARDDVYWRTMVAVETPTRGPGAAEQIDGVDRVDVVNNIWQEEEVARAMSRALAGQGGIDLAQLGTSAHDFVRSVTEGMD</sequence>
<evidence type="ECO:0000313" key="5">
    <source>
        <dbReference type="Proteomes" id="UP001148312"/>
    </source>
</evidence>
<keyword evidence="5" id="KW-1185">Reference proteome</keyword>
<keyword evidence="2" id="KW-0472">Membrane</keyword>
<dbReference type="InterPro" id="IPR056019">
    <property type="entry name" value="DUF7598"/>
</dbReference>
<feature type="transmembrane region" description="Helical" evidence="2">
    <location>
        <begin position="47"/>
        <end position="67"/>
    </location>
</feature>
<feature type="transmembrane region" description="Helical" evidence="2">
    <location>
        <begin position="117"/>
        <end position="139"/>
    </location>
</feature>
<dbReference type="PANTHER" id="PTHR39470">
    <property type="entry name" value="CHROMOSOME 10, WHOLE GENOME SHOTGUN SEQUENCE"/>
    <property type="match status" value="1"/>
</dbReference>
<comment type="caution">
    <text evidence="4">The sequence shown here is derived from an EMBL/GenBank/DDBJ whole genome shotgun (WGS) entry which is preliminary data.</text>
</comment>
<feature type="transmembrane region" description="Helical" evidence="2">
    <location>
        <begin position="431"/>
        <end position="456"/>
    </location>
</feature>
<evidence type="ECO:0000256" key="1">
    <source>
        <dbReference type="SAM" id="MobiDB-lite"/>
    </source>
</evidence>
<keyword evidence="2" id="KW-0812">Transmembrane</keyword>
<feature type="transmembrane region" description="Helical" evidence="2">
    <location>
        <begin position="88"/>
        <end position="105"/>
    </location>
</feature>
<feature type="compositionally biased region" description="Polar residues" evidence="1">
    <location>
        <begin position="213"/>
        <end position="226"/>
    </location>
</feature>
<feature type="region of interest" description="Disordered" evidence="1">
    <location>
        <begin position="173"/>
        <end position="230"/>
    </location>
</feature>
<name>A0A9X0BUI3_9EURO</name>
<evidence type="ECO:0000313" key="4">
    <source>
        <dbReference type="EMBL" id="KAJ5485233.1"/>
    </source>
</evidence>
<evidence type="ECO:0000259" key="3">
    <source>
        <dbReference type="Pfam" id="PF24535"/>
    </source>
</evidence>
<dbReference type="EMBL" id="JAPWDQ010000005">
    <property type="protein sequence ID" value="KAJ5485233.1"/>
    <property type="molecule type" value="Genomic_DNA"/>
</dbReference>
<organism evidence="4 5">
    <name type="scientific">Penicillium diatomitis</name>
    <dbReference type="NCBI Taxonomy" id="2819901"/>
    <lineage>
        <taxon>Eukaryota</taxon>
        <taxon>Fungi</taxon>
        <taxon>Dikarya</taxon>
        <taxon>Ascomycota</taxon>
        <taxon>Pezizomycotina</taxon>
        <taxon>Eurotiomycetes</taxon>
        <taxon>Eurotiomycetidae</taxon>
        <taxon>Eurotiales</taxon>
        <taxon>Aspergillaceae</taxon>
        <taxon>Penicillium</taxon>
    </lineage>
</organism>
<keyword evidence="2" id="KW-1133">Transmembrane helix</keyword>
<feature type="domain" description="DUF7598" evidence="3">
    <location>
        <begin position="12"/>
        <end position="138"/>
    </location>
</feature>